<dbReference type="InterPro" id="IPR036236">
    <property type="entry name" value="Znf_C2H2_sf"/>
</dbReference>
<evidence type="ECO:0000256" key="4">
    <source>
        <dbReference type="ARBA" id="ARBA00022833"/>
    </source>
</evidence>
<proteinExistence type="predicted"/>
<dbReference type="FunFam" id="3.30.160.60:FF:001049">
    <property type="entry name" value="zinc finger protein 319"/>
    <property type="match status" value="1"/>
</dbReference>
<evidence type="ECO:0000256" key="3">
    <source>
        <dbReference type="ARBA" id="ARBA00022771"/>
    </source>
</evidence>
<name>A0A0B6ZAX7_9EUPU</name>
<organism evidence="7">
    <name type="scientific">Arion vulgaris</name>
    <dbReference type="NCBI Taxonomy" id="1028688"/>
    <lineage>
        <taxon>Eukaryota</taxon>
        <taxon>Metazoa</taxon>
        <taxon>Spiralia</taxon>
        <taxon>Lophotrochozoa</taxon>
        <taxon>Mollusca</taxon>
        <taxon>Gastropoda</taxon>
        <taxon>Heterobranchia</taxon>
        <taxon>Euthyneura</taxon>
        <taxon>Panpulmonata</taxon>
        <taxon>Eupulmonata</taxon>
        <taxon>Stylommatophora</taxon>
        <taxon>Helicina</taxon>
        <taxon>Arionoidea</taxon>
        <taxon>Arionidae</taxon>
        <taxon>Arion</taxon>
    </lineage>
</organism>
<evidence type="ECO:0000256" key="1">
    <source>
        <dbReference type="ARBA" id="ARBA00022723"/>
    </source>
</evidence>
<accession>A0A0B6ZAX7</accession>
<feature type="non-terminal residue" evidence="7">
    <location>
        <position position="1"/>
    </location>
</feature>
<dbReference type="Gene3D" id="3.30.160.60">
    <property type="entry name" value="Classic Zinc Finger"/>
    <property type="match status" value="1"/>
</dbReference>
<keyword evidence="4" id="KW-0862">Zinc</keyword>
<gene>
    <name evidence="7" type="primary">ORF55482</name>
</gene>
<sequence length="126" mass="14368">TLDKIECKDEEICFPSGEDNSKQQLDEDLVSGGDCQIMAVEYNITHNDYRVVLHNEDDSSMSEHELCVSERNAKTIVRDTASETCNVRWSLRNKTARWGNHTEEKPFICDICDAGFSERGNLTVHQ</sequence>
<dbReference type="AlphaFoldDB" id="A0A0B6ZAX7"/>
<dbReference type="GO" id="GO:0008270">
    <property type="term" value="F:zinc ion binding"/>
    <property type="evidence" value="ECO:0007669"/>
    <property type="project" value="UniProtKB-KW"/>
</dbReference>
<dbReference type="EMBL" id="HACG01018702">
    <property type="protein sequence ID" value="CEK65567.1"/>
    <property type="molecule type" value="Transcribed_RNA"/>
</dbReference>
<evidence type="ECO:0000256" key="5">
    <source>
        <dbReference type="PROSITE-ProRule" id="PRU00042"/>
    </source>
</evidence>
<dbReference type="InterPro" id="IPR013087">
    <property type="entry name" value="Znf_C2H2_type"/>
</dbReference>
<dbReference type="PROSITE" id="PS50157">
    <property type="entry name" value="ZINC_FINGER_C2H2_2"/>
    <property type="match status" value="1"/>
</dbReference>
<feature type="non-terminal residue" evidence="7">
    <location>
        <position position="126"/>
    </location>
</feature>
<reference evidence="7" key="1">
    <citation type="submission" date="2014-12" db="EMBL/GenBank/DDBJ databases">
        <title>Insight into the proteome of Arion vulgaris.</title>
        <authorList>
            <person name="Aradska J."/>
            <person name="Bulat T."/>
            <person name="Smidak R."/>
            <person name="Sarate P."/>
            <person name="Gangsoo J."/>
            <person name="Sialana F."/>
            <person name="Bilban M."/>
            <person name="Lubec G."/>
        </authorList>
    </citation>
    <scope>NUCLEOTIDE SEQUENCE</scope>
    <source>
        <tissue evidence="7">Skin</tissue>
    </source>
</reference>
<keyword evidence="2" id="KW-0677">Repeat</keyword>
<protein>
    <recommendedName>
        <fullName evidence="6">C2H2-type domain-containing protein</fullName>
    </recommendedName>
</protein>
<feature type="domain" description="C2H2-type" evidence="6">
    <location>
        <begin position="107"/>
        <end position="126"/>
    </location>
</feature>
<evidence type="ECO:0000259" key="6">
    <source>
        <dbReference type="PROSITE" id="PS50157"/>
    </source>
</evidence>
<keyword evidence="1" id="KW-0479">Metal-binding</keyword>
<evidence type="ECO:0000313" key="7">
    <source>
        <dbReference type="EMBL" id="CEK65567.1"/>
    </source>
</evidence>
<keyword evidence="3 5" id="KW-0863">Zinc-finger</keyword>
<dbReference type="SUPFAM" id="SSF57667">
    <property type="entry name" value="beta-beta-alpha zinc fingers"/>
    <property type="match status" value="1"/>
</dbReference>
<evidence type="ECO:0000256" key="2">
    <source>
        <dbReference type="ARBA" id="ARBA00022737"/>
    </source>
</evidence>